<dbReference type="Pfam" id="PF09331">
    <property type="entry name" value="DUF1985"/>
    <property type="match status" value="1"/>
</dbReference>
<dbReference type="InterPro" id="IPR015410">
    <property type="entry name" value="DUF1985"/>
</dbReference>
<evidence type="ECO:0000313" key="3">
    <source>
        <dbReference type="Proteomes" id="UP000694251"/>
    </source>
</evidence>
<dbReference type="AlphaFoldDB" id="A0A8T2BB09"/>
<organism evidence="2 3">
    <name type="scientific">Arabidopsis suecica</name>
    <name type="common">Swedish thale-cress</name>
    <name type="synonym">Cardaminopsis suecica</name>
    <dbReference type="NCBI Taxonomy" id="45249"/>
    <lineage>
        <taxon>Eukaryota</taxon>
        <taxon>Viridiplantae</taxon>
        <taxon>Streptophyta</taxon>
        <taxon>Embryophyta</taxon>
        <taxon>Tracheophyta</taxon>
        <taxon>Spermatophyta</taxon>
        <taxon>Magnoliopsida</taxon>
        <taxon>eudicotyledons</taxon>
        <taxon>Gunneridae</taxon>
        <taxon>Pentapetalae</taxon>
        <taxon>rosids</taxon>
        <taxon>malvids</taxon>
        <taxon>Brassicales</taxon>
        <taxon>Brassicaceae</taxon>
        <taxon>Camelineae</taxon>
        <taxon>Arabidopsis</taxon>
    </lineage>
</organism>
<feature type="domain" description="DUF1985" evidence="1">
    <location>
        <begin position="71"/>
        <end position="209"/>
    </location>
</feature>
<dbReference type="Proteomes" id="UP000694251">
    <property type="component" value="Chromosome 8"/>
</dbReference>
<sequence>MANLDLPFRLFADREEPVGDRVLRYFKLNTIKVVIKALQPSELEIIRPYFGKLLDVYSKPVFSSKLAHFLLTRQLNVVKRHEIWIVFAGKPVRFSLREFGLVTGLNCNPIRRWDRVLVKVPPGVTPYWYTLFGGEECVTGEMLLNKLRKPKSLNSELRVKYACLLLVDGLLCRRSFYMKVSREHVEMIRNLDVFLKYPWGRYCFDMTMQCIKSRSPIQLAQATVAIQSFIHALVLVVVEAVPAVLS</sequence>
<reference evidence="2 3" key="1">
    <citation type="submission" date="2020-12" db="EMBL/GenBank/DDBJ databases">
        <title>Concerted genomic and epigenomic changes stabilize Arabidopsis allopolyploids.</title>
        <authorList>
            <person name="Chen Z."/>
        </authorList>
    </citation>
    <scope>NUCLEOTIDE SEQUENCE [LARGE SCALE GENOMIC DNA]</scope>
    <source>
        <strain evidence="2">As9502</strain>
        <tissue evidence="2">Leaf</tissue>
    </source>
</reference>
<dbReference type="PANTHER" id="PTHR48449">
    <property type="entry name" value="DUF1985 DOMAIN-CONTAINING PROTEIN"/>
    <property type="match status" value="1"/>
</dbReference>
<dbReference type="OrthoDB" id="1114298at2759"/>
<dbReference type="EMBL" id="JAEFBJ010000008">
    <property type="protein sequence ID" value="KAG7583740.1"/>
    <property type="molecule type" value="Genomic_DNA"/>
</dbReference>
<comment type="caution">
    <text evidence="2">The sequence shown here is derived from an EMBL/GenBank/DDBJ whole genome shotgun (WGS) entry which is preliminary data.</text>
</comment>
<evidence type="ECO:0000313" key="2">
    <source>
        <dbReference type="EMBL" id="KAG7583740.1"/>
    </source>
</evidence>
<proteinExistence type="predicted"/>
<gene>
    <name evidence="2" type="ORF">ISN44_As08g032570</name>
</gene>
<keyword evidence="3" id="KW-1185">Reference proteome</keyword>
<name>A0A8T2BB09_ARASU</name>
<protein>
    <recommendedName>
        <fullName evidence="1">DUF1985 domain-containing protein</fullName>
    </recommendedName>
</protein>
<dbReference type="PANTHER" id="PTHR48449:SF2">
    <property type="entry name" value="UBIQUITIN-LIKE PROTEASE FAMILY PROFILE DOMAIN-CONTAINING PROTEIN"/>
    <property type="match status" value="1"/>
</dbReference>
<evidence type="ECO:0000259" key="1">
    <source>
        <dbReference type="Pfam" id="PF09331"/>
    </source>
</evidence>
<accession>A0A8T2BB09</accession>